<dbReference type="EMBL" id="SJPF01000006">
    <property type="protein sequence ID" value="TWT30050.1"/>
    <property type="molecule type" value="Genomic_DNA"/>
</dbReference>
<dbReference type="PANTHER" id="PTHR35337">
    <property type="entry name" value="SLR1478 PROTEIN"/>
    <property type="match status" value="1"/>
</dbReference>
<feature type="transmembrane region" description="Helical" evidence="1">
    <location>
        <begin position="175"/>
        <end position="197"/>
    </location>
</feature>
<keyword evidence="1" id="KW-0812">Transmembrane</keyword>
<organism evidence="2 3">
    <name type="scientific">Blastopirellula retiformator</name>
    <dbReference type="NCBI Taxonomy" id="2527970"/>
    <lineage>
        <taxon>Bacteria</taxon>
        <taxon>Pseudomonadati</taxon>
        <taxon>Planctomycetota</taxon>
        <taxon>Planctomycetia</taxon>
        <taxon>Pirellulales</taxon>
        <taxon>Pirellulaceae</taxon>
        <taxon>Blastopirellula</taxon>
    </lineage>
</organism>
<accession>A0A5C5UWU9</accession>
<sequence length="353" mass="39254">MKVAELIEKRRRNWQELEALCTSMEMRRKKKMGARAISRFAALYRAACADLALADSYQLPPNIVEYLHQLVGRAHNQLYRSRSIDWTGLVYTLFVTTPRHIFADRCVQLCFFLFFGFFILSWVLGANPSFYPGFAEEMVGREQLEAMVEMHRNSVGNTGVSPSGATFYVQHNTSIGLQCFALGITVVGGIGTLMYNATALGSMFGHMSSPSVPDDVRDNFFEFVMAHGPFELTAIVLAAGAGLRLGMALISPRHYKSELQPGEDPQPDENMLSKSRLLAFDRIDSLKIAAWRSLPIMGASATMFCLAAMIEAWISPSALPIAVKIIVMIFCSFLLMIYFIVLGFPRGGESATR</sequence>
<evidence type="ECO:0000256" key="1">
    <source>
        <dbReference type="SAM" id="Phobius"/>
    </source>
</evidence>
<name>A0A5C5UWU9_9BACT</name>
<dbReference type="PANTHER" id="PTHR35337:SF1">
    <property type="entry name" value="SLR1478 PROTEIN"/>
    <property type="match status" value="1"/>
</dbReference>
<evidence type="ECO:0000313" key="2">
    <source>
        <dbReference type="EMBL" id="TWT30050.1"/>
    </source>
</evidence>
<feature type="transmembrane region" description="Helical" evidence="1">
    <location>
        <begin position="106"/>
        <end position="124"/>
    </location>
</feature>
<comment type="caution">
    <text evidence="2">The sequence shown here is derived from an EMBL/GenBank/DDBJ whole genome shotgun (WGS) entry which is preliminary data.</text>
</comment>
<dbReference type="Pfam" id="PF01944">
    <property type="entry name" value="SpoIIM"/>
    <property type="match status" value="1"/>
</dbReference>
<reference evidence="2 3" key="1">
    <citation type="submission" date="2019-02" db="EMBL/GenBank/DDBJ databases">
        <title>Deep-cultivation of Planctomycetes and their phenomic and genomic characterization uncovers novel biology.</title>
        <authorList>
            <person name="Wiegand S."/>
            <person name="Jogler M."/>
            <person name="Boedeker C."/>
            <person name="Pinto D."/>
            <person name="Vollmers J."/>
            <person name="Rivas-Marin E."/>
            <person name="Kohn T."/>
            <person name="Peeters S.H."/>
            <person name="Heuer A."/>
            <person name="Rast P."/>
            <person name="Oberbeckmann S."/>
            <person name="Bunk B."/>
            <person name="Jeske O."/>
            <person name="Meyerdierks A."/>
            <person name="Storesund J.E."/>
            <person name="Kallscheuer N."/>
            <person name="Luecker S."/>
            <person name="Lage O.M."/>
            <person name="Pohl T."/>
            <person name="Merkel B.J."/>
            <person name="Hornburger P."/>
            <person name="Mueller R.-W."/>
            <person name="Bruemmer F."/>
            <person name="Labrenz M."/>
            <person name="Spormann A.M."/>
            <person name="Op Den Camp H."/>
            <person name="Overmann J."/>
            <person name="Amann R."/>
            <person name="Jetten M.S.M."/>
            <person name="Mascher T."/>
            <person name="Medema M.H."/>
            <person name="Devos D.P."/>
            <person name="Kaster A.-K."/>
            <person name="Ovreas L."/>
            <person name="Rohde M."/>
            <person name="Galperin M.Y."/>
            <person name="Jogler C."/>
        </authorList>
    </citation>
    <scope>NUCLEOTIDE SEQUENCE [LARGE SCALE GENOMIC DNA]</scope>
    <source>
        <strain evidence="2 3">Enr8</strain>
    </source>
</reference>
<keyword evidence="1" id="KW-1133">Transmembrane helix</keyword>
<dbReference type="OrthoDB" id="9800053at2"/>
<keyword evidence="3" id="KW-1185">Reference proteome</keyword>
<keyword evidence="1" id="KW-0472">Membrane</keyword>
<dbReference type="InterPro" id="IPR002798">
    <property type="entry name" value="SpoIIM-like"/>
</dbReference>
<feature type="transmembrane region" description="Helical" evidence="1">
    <location>
        <begin position="294"/>
        <end position="315"/>
    </location>
</feature>
<dbReference type="AlphaFoldDB" id="A0A5C5UWU9"/>
<dbReference type="RefSeq" id="WP_146436299.1">
    <property type="nucleotide sequence ID" value="NZ_SJPF01000006.1"/>
</dbReference>
<evidence type="ECO:0008006" key="4">
    <source>
        <dbReference type="Google" id="ProtNLM"/>
    </source>
</evidence>
<feature type="transmembrane region" description="Helical" evidence="1">
    <location>
        <begin position="321"/>
        <end position="344"/>
    </location>
</feature>
<evidence type="ECO:0000313" key="3">
    <source>
        <dbReference type="Proteomes" id="UP000318878"/>
    </source>
</evidence>
<dbReference type="Proteomes" id="UP000318878">
    <property type="component" value="Unassembled WGS sequence"/>
</dbReference>
<protein>
    <recommendedName>
        <fullName evidence="4">Stage II sporulation protein M</fullName>
    </recommendedName>
</protein>
<proteinExistence type="predicted"/>
<gene>
    <name evidence="2" type="ORF">Enr8_47070</name>
</gene>